<accession>A0A5C6U375</accession>
<proteinExistence type="predicted"/>
<dbReference type="EMBL" id="VOPW01000001">
    <property type="protein sequence ID" value="TXC67070.1"/>
    <property type="molecule type" value="Genomic_DNA"/>
</dbReference>
<dbReference type="Proteomes" id="UP000321832">
    <property type="component" value="Unassembled WGS sequence"/>
</dbReference>
<dbReference type="CDD" id="cd18773">
    <property type="entry name" value="PDC1_HK_sensor"/>
    <property type="match status" value="1"/>
</dbReference>
<protein>
    <recommendedName>
        <fullName evidence="4">Cache domain-containing protein</fullName>
    </recommendedName>
</protein>
<evidence type="ECO:0000313" key="2">
    <source>
        <dbReference type="EMBL" id="TXC67070.1"/>
    </source>
</evidence>
<gene>
    <name evidence="2" type="ORF">FSC37_18975</name>
</gene>
<sequence>MSSTAARPQRATPTRLSRAVPWAGAALALAVAAVVAWLGWSEHEEKLENQRARNELLARVLEEQATRTVETTAIAMASLGELLGTQTPAQIGEVTPVLNQAMVGLPFLRSLAVLDARGRVLTSTVPRDAGVTIDPRRLGAWPAVDRDRLGPFVAGRTLADLSQRGAAVPATVGFIPLLRGMELRNGEPALLVALLNADAFANQLELTVADRLGGAVLTGYDGALLAATASVPVPAGTTLASHPVFRDYLPAREHATYLGTGVRSEEQLVAFRVSRSRPLVVLVEYPHAAVDVAGGRASGRLPPSAPWSCWRCW</sequence>
<feature type="transmembrane region" description="Helical" evidence="1">
    <location>
        <begin position="20"/>
        <end position="40"/>
    </location>
</feature>
<organism evidence="2 3">
    <name type="scientific">Piscinibacter aquaticus</name>
    <dbReference type="NCBI Taxonomy" id="392597"/>
    <lineage>
        <taxon>Bacteria</taxon>
        <taxon>Pseudomonadati</taxon>
        <taxon>Pseudomonadota</taxon>
        <taxon>Betaproteobacteria</taxon>
        <taxon>Burkholderiales</taxon>
        <taxon>Sphaerotilaceae</taxon>
        <taxon>Piscinibacter</taxon>
    </lineage>
</organism>
<keyword evidence="3" id="KW-1185">Reference proteome</keyword>
<evidence type="ECO:0000256" key="1">
    <source>
        <dbReference type="SAM" id="Phobius"/>
    </source>
</evidence>
<evidence type="ECO:0000313" key="3">
    <source>
        <dbReference type="Proteomes" id="UP000321832"/>
    </source>
</evidence>
<reference evidence="2 3" key="1">
    <citation type="submission" date="2019-08" db="EMBL/GenBank/DDBJ databases">
        <authorList>
            <person name="Khan S.A."/>
            <person name="Jeon C.O."/>
            <person name="Jeong S.E."/>
        </authorList>
    </citation>
    <scope>NUCLEOTIDE SEQUENCE [LARGE SCALE GENOMIC DNA]</scope>
    <source>
        <strain evidence="3">IMCC1728</strain>
    </source>
</reference>
<name>A0A5C6U375_9BURK</name>
<dbReference type="Gene3D" id="3.30.450.20">
    <property type="entry name" value="PAS domain"/>
    <property type="match status" value="2"/>
</dbReference>
<keyword evidence="1" id="KW-0472">Membrane</keyword>
<dbReference type="AlphaFoldDB" id="A0A5C6U375"/>
<comment type="caution">
    <text evidence="2">The sequence shown here is derived from an EMBL/GenBank/DDBJ whole genome shotgun (WGS) entry which is preliminary data.</text>
</comment>
<evidence type="ECO:0008006" key="4">
    <source>
        <dbReference type="Google" id="ProtNLM"/>
    </source>
</evidence>
<keyword evidence="1" id="KW-0812">Transmembrane</keyword>
<keyword evidence="1" id="KW-1133">Transmembrane helix</keyword>